<reference evidence="3" key="1">
    <citation type="submission" date="2021-12" db="EMBL/GenBank/DDBJ databases">
        <authorList>
            <person name="Rodrigo-Torres L."/>
            <person name="Arahal R. D."/>
            <person name="Lucena T."/>
        </authorList>
    </citation>
    <scope>NUCLEOTIDE SEQUENCE</scope>
    <source>
        <strain evidence="3">CECT 8267</strain>
    </source>
</reference>
<keyword evidence="4" id="KW-1185">Reference proteome</keyword>
<sequence>MRPIKDQKSARLFPEIPCRRYFTIGEASDLCDIKPHILRYWEQEFPQLSNIQRRGNRRYYQQHDIETIRTIYQLLYEQGYTISGARQWLRGHKKAAQKSEKTAGEDAFSNSELIDELESILSILDDK</sequence>
<evidence type="ECO:0000259" key="2">
    <source>
        <dbReference type="PROSITE" id="PS50937"/>
    </source>
</evidence>
<dbReference type="CDD" id="cd04765">
    <property type="entry name" value="HTH_MlrA-like_sg2"/>
    <property type="match status" value="1"/>
</dbReference>
<protein>
    <recommendedName>
        <fullName evidence="2">HTH merR-type domain-containing protein</fullName>
    </recommendedName>
</protein>
<dbReference type="PANTHER" id="PTHR30204:SF15">
    <property type="entry name" value="BLL5018 PROTEIN"/>
    <property type="match status" value="1"/>
</dbReference>
<accession>A0ABM9ADG0</accession>
<name>A0ABM9ADG0_9GAMM</name>
<dbReference type="InterPro" id="IPR047057">
    <property type="entry name" value="MerR_fam"/>
</dbReference>
<dbReference type="Gene3D" id="1.10.1660.10">
    <property type="match status" value="1"/>
</dbReference>
<feature type="domain" description="HTH merR-type" evidence="2">
    <location>
        <begin position="21"/>
        <end position="91"/>
    </location>
</feature>
<keyword evidence="1" id="KW-0238">DNA-binding</keyword>
<comment type="caution">
    <text evidence="3">The sequence shown here is derived from an EMBL/GenBank/DDBJ whole genome shotgun (WGS) entry which is preliminary data.</text>
</comment>
<dbReference type="PANTHER" id="PTHR30204">
    <property type="entry name" value="REDOX-CYCLING DRUG-SENSING TRANSCRIPTIONAL ACTIVATOR SOXR"/>
    <property type="match status" value="1"/>
</dbReference>
<dbReference type="SUPFAM" id="SSF46955">
    <property type="entry name" value="Putative DNA-binding domain"/>
    <property type="match status" value="1"/>
</dbReference>
<proteinExistence type="predicted"/>
<dbReference type="InterPro" id="IPR009061">
    <property type="entry name" value="DNA-bd_dom_put_sf"/>
</dbReference>
<dbReference type="Pfam" id="PF13411">
    <property type="entry name" value="MerR_1"/>
    <property type="match status" value="1"/>
</dbReference>
<dbReference type="InterPro" id="IPR000551">
    <property type="entry name" value="MerR-type_HTH_dom"/>
</dbReference>
<dbReference type="SMART" id="SM00422">
    <property type="entry name" value="HTH_MERR"/>
    <property type="match status" value="1"/>
</dbReference>
<evidence type="ECO:0000256" key="1">
    <source>
        <dbReference type="ARBA" id="ARBA00023125"/>
    </source>
</evidence>
<dbReference type="Proteomes" id="UP000838100">
    <property type="component" value="Unassembled WGS sequence"/>
</dbReference>
<dbReference type="EMBL" id="CAKLPX010000001">
    <property type="protein sequence ID" value="CAH0990739.1"/>
    <property type="molecule type" value="Genomic_DNA"/>
</dbReference>
<gene>
    <name evidence="3" type="ORF">SIN8267_00835</name>
</gene>
<evidence type="ECO:0000313" key="4">
    <source>
        <dbReference type="Proteomes" id="UP000838100"/>
    </source>
</evidence>
<organism evidence="3 4">
    <name type="scientific">Sinobacterium norvegicum</name>
    <dbReference type="NCBI Taxonomy" id="1641715"/>
    <lineage>
        <taxon>Bacteria</taxon>
        <taxon>Pseudomonadati</taxon>
        <taxon>Pseudomonadota</taxon>
        <taxon>Gammaproteobacteria</taxon>
        <taxon>Cellvibrionales</taxon>
        <taxon>Spongiibacteraceae</taxon>
        <taxon>Sinobacterium</taxon>
    </lineage>
</organism>
<evidence type="ECO:0000313" key="3">
    <source>
        <dbReference type="EMBL" id="CAH0990739.1"/>
    </source>
</evidence>
<dbReference type="PROSITE" id="PS50937">
    <property type="entry name" value="HTH_MERR_2"/>
    <property type="match status" value="1"/>
</dbReference>